<keyword evidence="1" id="KW-0472">Membrane</keyword>
<sequence length="521" mass="58568">MSARVLSQIWAIAFILLGIVAFGLRYQARHEVREGLQDSLWRLSYDIQFEVDSPAAEIRVGLPDQSSSAAIIEVEEKTHINLNAEEYTSPLNKNRELILTTQLTGNYQVGAEFEIRLKPRKSWDEQNEVADLSSTAKSRFLRSDSTIDTAGANVREVMQQIPRGDLTDSELVQQLFDFCSLSFKPGKSEEGFDAVGYALANHQATPLGRARSMVTLCRAYRIPARLVAGFEVRQSKSATPHVWVEAYYGHHWVPFDPTYGHARQMPYNYLPIRRDGEEIVRGEGIKDLIAKYTILRLPPPANVLQAEVRRPSQVLDLTRLPVEMHEVMSLMLLLPLGALITAIFRNIIGLRTLGTFAPALLAMSFIYAELATGIVILVAVLTAGYFGRIMLDRLHLLMVPRSSIVLTMIILLIVFGVSLIDYADPLSGVRAVLLPLVILTTLIERYFVTTEEDGMAFAMQLVVGTAVVAACCYLILGWNEIGDLLLIYPELHFFTIAAFIWIGRYSGYRLVELWRFRDMVK</sequence>
<accession>A0A5C6CZP7</accession>
<organism evidence="3 4">
    <name type="scientific">Bythopirellula polymerisocia</name>
    <dbReference type="NCBI Taxonomy" id="2528003"/>
    <lineage>
        <taxon>Bacteria</taxon>
        <taxon>Pseudomonadati</taxon>
        <taxon>Planctomycetota</taxon>
        <taxon>Planctomycetia</taxon>
        <taxon>Pirellulales</taxon>
        <taxon>Lacipirellulaceae</taxon>
        <taxon>Bythopirellula</taxon>
    </lineage>
</organism>
<feature type="transmembrane region" description="Helical" evidence="1">
    <location>
        <begin position="327"/>
        <end position="348"/>
    </location>
</feature>
<feature type="transmembrane region" description="Helical" evidence="1">
    <location>
        <begin position="398"/>
        <end position="420"/>
    </location>
</feature>
<reference evidence="3 4" key="1">
    <citation type="submission" date="2019-02" db="EMBL/GenBank/DDBJ databases">
        <title>Deep-cultivation of Planctomycetes and their phenomic and genomic characterization uncovers novel biology.</title>
        <authorList>
            <person name="Wiegand S."/>
            <person name="Jogler M."/>
            <person name="Boedeker C."/>
            <person name="Pinto D."/>
            <person name="Vollmers J."/>
            <person name="Rivas-Marin E."/>
            <person name="Kohn T."/>
            <person name="Peeters S.H."/>
            <person name="Heuer A."/>
            <person name="Rast P."/>
            <person name="Oberbeckmann S."/>
            <person name="Bunk B."/>
            <person name="Jeske O."/>
            <person name="Meyerdierks A."/>
            <person name="Storesund J.E."/>
            <person name="Kallscheuer N."/>
            <person name="Luecker S."/>
            <person name="Lage O.M."/>
            <person name="Pohl T."/>
            <person name="Merkel B.J."/>
            <person name="Hornburger P."/>
            <person name="Mueller R.-W."/>
            <person name="Bruemmer F."/>
            <person name="Labrenz M."/>
            <person name="Spormann A.M."/>
            <person name="Op Den Camp H."/>
            <person name="Overmann J."/>
            <person name="Amann R."/>
            <person name="Jetten M.S.M."/>
            <person name="Mascher T."/>
            <person name="Medema M.H."/>
            <person name="Devos D.P."/>
            <person name="Kaster A.-K."/>
            <person name="Ovreas L."/>
            <person name="Rohde M."/>
            <person name="Galperin M.Y."/>
            <person name="Jogler C."/>
        </authorList>
    </citation>
    <scope>NUCLEOTIDE SEQUENCE [LARGE SCALE GENOMIC DNA]</scope>
    <source>
        <strain evidence="3 4">Pla144</strain>
    </source>
</reference>
<gene>
    <name evidence="3" type="ORF">Pla144_14260</name>
</gene>
<dbReference type="RefSeq" id="WP_146449296.1">
    <property type="nucleotide sequence ID" value="NZ_SJPS01000002.1"/>
</dbReference>
<protein>
    <submittedName>
        <fullName evidence="3">Transglutaminase-like superfamily protein</fullName>
    </submittedName>
</protein>
<dbReference type="Pfam" id="PF01841">
    <property type="entry name" value="Transglut_core"/>
    <property type="match status" value="1"/>
</dbReference>
<dbReference type="SUPFAM" id="SSF54001">
    <property type="entry name" value="Cysteine proteinases"/>
    <property type="match status" value="1"/>
</dbReference>
<proteinExistence type="predicted"/>
<feature type="transmembrane region" description="Helical" evidence="1">
    <location>
        <begin position="360"/>
        <end position="386"/>
    </location>
</feature>
<dbReference type="Gene3D" id="3.10.620.30">
    <property type="match status" value="1"/>
</dbReference>
<dbReference type="Pfam" id="PF14402">
    <property type="entry name" value="7TM_transglut"/>
    <property type="match status" value="1"/>
</dbReference>
<comment type="caution">
    <text evidence="3">The sequence shown here is derived from an EMBL/GenBank/DDBJ whole genome shotgun (WGS) entry which is preliminary data.</text>
</comment>
<name>A0A5C6CZP7_9BACT</name>
<keyword evidence="1" id="KW-0812">Transmembrane</keyword>
<dbReference type="EMBL" id="SJPS01000002">
    <property type="protein sequence ID" value="TWU28139.1"/>
    <property type="molecule type" value="Genomic_DNA"/>
</dbReference>
<feature type="domain" description="Transglutaminase-like" evidence="2">
    <location>
        <begin position="198"/>
        <end position="259"/>
    </location>
</feature>
<dbReference type="InterPro" id="IPR002931">
    <property type="entry name" value="Transglutaminase-like"/>
</dbReference>
<evidence type="ECO:0000259" key="2">
    <source>
        <dbReference type="SMART" id="SM00460"/>
    </source>
</evidence>
<dbReference type="InterPro" id="IPR025840">
    <property type="entry name" value="7TM_transglut"/>
</dbReference>
<feature type="transmembrane region" description="Helical" evidence="1">
    <location>
        <begin position="6"/>
        <end position="24"/>
    </location>
</feature>
<dbReference type="OrthoDB" id="253840at2"/>
<keyword evidence="4" id="KW-1185">Reference proteome</keyword>
<dbReference type="AlphaFoldDB" id="A0A5C6CZP7"/>
<feature type="transmembrane region" description="Helical" evidence="1">
    <location>
        <begin position="491"/>
        <end position="511"/>
    </location>
</feature>
<feature type="transmembrane region" description="Helical" evidence="1">
    <location>
        <begin position="426"/>
        <end position="443"/>
    </location>
</feature>
<evidence type="ECO:0000313" key="4">
    <source>
        <dbReference type="Proteomes" id="UP000318437"/>
    </source>
</evidence>
<evidence type="ECO:0000313" key="3">
    <source>
        <dbReference type="EMBL" id="TWU28139.1"/>
    </source>
</evidence>
<dbReference type="SMART" id="SM00460">
    <property type="entry name" value="TGc"/>
    <property type="match status" value="1"/>
</dbReference>
<dbReference type="PANTHER" id="PTHR33490">
    <property type="entry name" value="BLR5614 PROTEIN-RELATED"/>
    <property type="match status" value="1"/>
</dbReference>
<evidence type="ECO:0000256" key="1">
    <source>
        <dbReference type="SAM" id="Phobius"/>
    </source>
</evidence>
<dbReference type="InterPro" id="IPR038765">
    <property type="entry name" value="Papain-like_cys_pep_sf"/>
</dbReference>
<feature type="transmembrane region" description="Helical" evidence="1">
    <location>
        <begin position="455"/>
        <end position="476"/>
    </location>
</feature>
<keyword evidence="1" id="KW-1133">Transmembrane helix</keyword>
<dbReference type="Proteomes" id="UP000318437">
    <property type="component" value="Unassembled WGS sequence"/>
</dbReference>